<dbReference type="EMBL" id="JAKKPZ010000021">
    <property type="protein sequence ID" value="KAI1711581.1"/>
    <property type="molecule type" value="Genomic_DNA"/>
</dbReference>
<accession>A0AAD4R2I9</accession>
<evidence type="ECO:0000313" key="2">
    <source>
        <dbReference type="EMBL" id="KAI1711581.1"/>
    </source>
</evidence>
<protein>
    <submittedName>
        <fullName evidence="2">Uncharacterized protein</fullName>
    </submittedName>
</protein>
<keyword evidence="3" id="KW-1185">Reference proteome</keyword>
<organism evidence="2 3">
    <name type="scientific">Ditylenchus destructor</name>
    <dbReference type="NCBI Taxonomy" id="166010"/>
    <lineage>
        <taxon>Eukaryota</taxon>
        <taxon>Metazoa</taxon>
        <taxon>Ecdysozoa</taxon>
        <taxon>Nematoda</taxon>
        <taxon>Chromadorea</taxon>
        <taxon>Rhabditida</taxon>
        <taxon>Tylenchina</taxon>
        <taxon>Tylenchomorpha</taxon>
        <taxon>Sphaerularioidea</taxon>
        <taxon>Anguinidae</taxon>
        <taxon>Anguininae</taxon>
        <taxon>Ditylenchus</taxon>
    </lineage>
</organism>
<comment type="caution">
    <text evidence="2">The sequence shown here is derived from an EMBL/GenBank/DDBJ whole genome shotgun (WGS) entry which is preliminary data.</text>
</comment>
<dbReference type="Proteomes" id="UP001201812">
    <property type="component" value="Unassembled WGS sequence"/>
</dbReference>
<dbReference type="AlphaFoldDB" id="A0AAD4R2I9"/>
<gene>
    <name evidence="2" type="ORF">DdX_10043</name>
</gene>
<evidence type="ECO:0000256" key="1">
    <source>
        <dbReference type="SAM" id="SignalP"/>
    </source>
</evidence>
<feature type="signal peptide" evidence="1">
    <location>
        <begin position="1"/>
        <end position="17"/>
    </location>
</feature>
<reference evidence="2" key="1">
    <citation type="submission" date="2022-01" db="EMBL/GenBank/DDBJ databases">
        <title>Genome Sequence Resource for Two Populations of Ditylenchus destructor, the Migratory Endoparasitic Phytonematode.</title>
        <authorList>
            <person name="Zhang H."/>
            <person name="Lin R."/>
            <person name="Xie B."/>
        </authorList>
    </citation>
    <scope>NUCLEOTIDE SEQUENCE</scope>
    <source>
        <strain evidence="2">BazhouSP</strain>
    </source>
</reference>
<feature type="chain" id="PRO_5042040806" evidence="1">
    <location>
        <begin position="18"/>
        <end position="68"/>
    </location>
</feature>
<name>A0AAD4R2I9_9BILA</name>
<evidence type="ECO:0000313" key="3">
    <source>
        <dbReference type="Proteomes" id="UP001201812"/>
    </source>
</evidence>
<sequence length="68" mass="7217">MVLALIFAVSTNFEVQADGRCQHGDAAVSVGWWKGCPADAPACDKYCRSLGVGYTSGACSYMDCQCQC</sequence>
<keyword evidence="1" id="KW-0732">Signal</keyword>
<proteinExistence type="predicted"/>